<organism evidence="2 3">
    <name type="scientific">Mytilus galloprovincialis</name>
    <name type="common">Mediterranean mussel</name>
    <dbReference type="NCBI Taxonomy" id="29158"/>
    <lineage>
        <taxon>Eukaryota</taxon>
        <taxon>Metazoa</taxon>
        <taxon>Spiralia</taxon>
        <taxon>Lophotrochozoa</taxon>
        <taxon>Mollusca</taxon>
        <taxon>Bivalvia</taxon>
        <taxon>Autobranchia</taxon>
        <taxon>Pteriomorphia</taxon>
        <taxon>Mytilida</taxon>
        <taxon>Mytiloidea</taxon>
        <taxon>Mytilidae</taxon>
        <taxon>Mytilinae</taxon>
        <taxon>Mytilus</taxon>
    </lineage>
</organism>
<reference evidence="2" key="1">
    <citation type="submission" date="2018-11" db="EMBL/GenBank/DDBJ databases">
        <authorList>
            <person name="Alioto T."/>
            <person name="Alioto T."/>
        </authorList>
    </citation>
    <scope>NUCLEOTIDE SEQUENCE</scope>
</reference>
<accession>A0A8B6F2Z7</accession>
<dbReference type="InterPro" id="IPR016186">
    <property type="entry name" value="C-type_lectin-like/link_sf"/>
</dbReference>
<evidence type="ECO:0000313" key="3">
    <source>
        <dbReference type="Proteomes" id="UP000596742"/>
    </source>
</evidence>
<name>A0A8B6F2Z7_MYTGA</name>
<dbReference type="SUPFAM" id="SSF56436">
    <property type="entry name" value="C-type lectin-like"/>
    <property type="match status" value="1"/>
</dbReference>
<dbReference type="EMBL" id="UYJE01006069">
    <property type="protein sequence ID" value="VDI42771.1"/>
    <property type="molecule type" value="Genomic_DNA"/>
</dbReference>
<evidence type="ECO:0000313" key="2">
    <source>
        <dbReference type="EMBL" id="VDI42771.1"/>
    </source>
</evidence>
<dbReference type="InterPro" id="IPR001304">
    <property type="entry name" value="C-type_lectin-like"/>
</dbReference>
<gene>
    <name evidence="2" type="ORF">MGAL_10B042270</name>
</gene>
<proteinExistence type="predicted"/>
<dbReference type="SMART" id="SM00034">
    <property type="entry name" value="CLECT"/>
    <property type="match status" value="1"/>
</dbReference>
<dbReference type="CDD" id="cd00037">
    <property type="entry name" value="CLECT"/>
    <property type="match status" value="1"/>
</dbReference>
<dbReference type="OrthoDB" id="2142683at2759"/>
<dbReference type="Proteomes" id="UP000596742">
    <property type="component" value="Unassembled WGS sequence"/>
</dbReference>
<comment type="caution">
    <text evidence="2">The sequence shown here is derived from an EMBL/GenBank/DDBJ whole genome shotgun (WGS) entry which is preliminary data.</text>
</comment>
<protein>
    <recommendedName>
        <fullName evidence="1">C-type lectin domain-containing protein</fullName>
    </recommendedName>
</protein>
<feature type="domain" description="C-type lectin" evidence="1">
    <location>
        <begin position="80"/>
        <end position="186"/>
    </location>
</feature>
<dbReference type="Gene3D" id="3.10.100.10">
    <property type="entry name" value="Mannose-Binding Protein A, subunit A"/>
    <property type="match status" value="1"/>
</dbReference>
<dbReference type="InterPro" id="IPR016187">
    <property type="entry name" value="CTDL_fold"/>
</dbReference>
<evidence type="ECO:0000259" key="1">
    <source>
        <dbReference type="PROSITE" id="PS50041"/>
    </source>
</evidence>
<dbReference type="AlphaFoldDB" id="A0A8B6F2Z7"/>
<sequence>MDTIIHSATVLSDITCAHWCLNTPTCCSASYEITTKECLLDSCCYPDTQPSMNGIFIQKTEKSSREQECIDSVGFIFSTTANVCYHIGPEIAINFTYINTFCPSIGSELIKIDSYEKHVFAQDIAATSVRICIQGNKDNTDFQFRFDDGSQMNYFLWDIGQPANKNDQHYLIMTKRENANLYQWNDVFKLRLDLQCLVICEK</sequence>
<dbReference type="PROSITE" id="PS50041">
    <property type="entry name" value="C_TYPE_LECTIN_2"/>
    <property type="match status" value="1"/>
</dbReference>
<keyword evidence="3" id="KW-1185">Reference proteome</keyword>